<sequence length="958" mass="108585">MEFSEDFALIQGSLFSVQKAIGDLQFLSSKSGDDSKISAVVNALCKVIIGRGIQAGARLDAKQDQRLRKIHMFLVLNANLSVKEKLVEDINCGHIIDCVPNLSKELLVKLVWGLSLHKYACESIIYCPLSLGAELLDIFFDNLSSVEPVQALPRVEELSKAVYCKYIQLEHLQVADMKYAKWKLFTYFKNLMQYFVKPDLKELGCISTQDMYRFAGFAMKSILSLMTDYLKLYLNLQEHEVDVPEVYDISLPELCGGVEKEIEVITSNNFINELLYTCKVNFCAITVDIWLFWAECNVDEARTLQNEISEMMYSCSELLKKVRSDKVKFPLAGELITMLSSMAVKPREEDDEIREADIELIIKNVSDKSKSQKKWFKALLALNEVISDNCADCLKNNLYLAEYEDVKAILEKTIATIESKHGDREWRDKIKRIGLDSLKQLALQEQVEIVQWFFKKFGTSVDFLTDSFHVVATEVFNKAVKRTGNENKFLSDFVGLCVESPVEVITRVLQEGLKNSKQIVLMVEVLECLNPIYGAFEAADMGAASGNEKMIIVTCLLNEAMKNDLNDQEKSNFVNFVIALINHNIVNGSAFIRRSLLPALYNSLCVKTWSLLLLWLEVLRSFTDGRIKNHTDVPECPLLVMLAQVLEVSRWNLITFSPGAVSVCEEALLVVRTVMKMFLSTKTVEDKEVKWLQMKLDGFLSPLNKSYFSQLWSKFGRDWAPAPYNINTFLLDVIQNDEFSDETGKKVVELFRGSENKENLFHFSFSKLLPLCTPTEWKILAKRMKEINICTSKVESPGPQMHLFADSVLLFLFVIKREGIQENECALSCLDYSIRNLGLVLKEEINTQLKSLPTEEQAKILIKILHILGQLPPSIKDTCSILMLNVLVELLPEIFSDYVQEKEDAAGSVETSSFLRDIAISIGVLGNGEPLQILSRKLLECMAIGDAHLSCKQKQSIL</sequence>
<proteinExistence type="predicted"/>
<gene>
    <name evidence="1" type="ORF">L798_03280</name>
</gene>
<dbReference type="InParanoid" id="A0A067RDM4"/>
<reference evidence="1 2" key="1">
    <citation type="journal article" date="2014" name="Nat. Commun.">
        <title>Molecular traces of alternative social organization in a termite genome.</title>
        <authorList>
            <person name="Terrapon N."/>
            <person name="Li C."/>
            <person name="Robertson H.M."/>
            <person name="Ji L."/>
            <person name="Meng X."/>
            <person name="Booth W."/>
            <person name="Chen Z."/>
            <person name="Childers C.P."/>
            <person name="Glastad K.M."/>
            <person name="Gokhale K."/>
            <person name="Gowin J."/>
            <person name="Gronenberg W."/>
            <person name="Hermansen R.A."/>
            <person name="Hu H."/>
            <person name="Hunt B.G."/>
            <person name="Huylmans A.K."/>
            <person name="Khalil S.M."/>
            <person name="Mitchell R.D."/>
            <person name="Munoz-Torres M.C."/>
            <person name="Mustard J.A."/>
            <person name="Pan H."/>
            <person name="Reese J.T."/>
            <person name="Scharf M.E."/>
            <person name="Sun F."/>
            <person name="Vogel H."/>
            <person name="Xiao J."/>
            <person name="Yang W."/>
            <person name="Yang Z."/>
            <person name="Yang Z."/>
            <person name="Zhou J."/>
            <person name="Zhu J."/>
            <person name="Brent C.S."/>
            <person name="Elsik C.G."/>
            <person name="Goodisman M.A."/>
            <person name="Liberles D.A."/>
            <person name="Roe R.M."/>
            <person name="Vargo E.L."/>
            <person name="Vilcinskas A."/>
            <person name="Wang J."/>
            <person name="Bornberg-Bauer E."/>
            <person name="Korb J."/>
            <person name="Zhang G."/>
            <person name="Liebig J."/>
        </authorList>
    </citation>
    <scope>NUCLEOTIDE SEQUENCE [LARGE SCALE GENOMIC DNA]</scope>
    <source>
        <tissue evidence="1">Whole organism</tissue>
    </source>
</reference>
<evidence type="ECO:0000313" key="2">
    <source>
        <dbReference type="Proteomes" id="UP000027135"/>
    </source>
</evidence>
<name>A0A067RDM4_ZOONE</name>
<accession>A0A067RDM4</accession>
<dbReference type="eggNOG" id="ENOG502SDT1">
    <property type="taxonomic scope" value="Eukaryota"/>
</dbReference>
<organism evidence="1 2">
    <name type="scientific">Zootermopsis nevadensis</name>
    <name type="common">Dampwood termite</name>
    <dbReference type="NCBI Taxonomy" id="136037"/>
    <lineage>
        <taxon>Eukaryota</taxon>
        <taxon>Metazoa</taxon>
        <taxon>Ecdysozoa</taxon>
        <taxon>Arthropoda</taxon>
        <taxon>Hexapoda</taxon>
        <taxon>Insecta</taxon>
        <taxon>Pterygota</taxon>
        <taxon>Neoptera</taxon>
        <taxon>Polyneoptera</taxon>
        <taxon>Dictyoptera</taxon>
        <taxon>Blattodea</taxon>
        <taxon>Blattoidea</taxon>
        <taxon>Termitoidae</taxon>
        <taxon>Termopsidae</taxon>
        <taxon>Zootermopsis</taxon>
    </lineage>
</organism>
<dbReference type="OMA" id="MKETEWL"/>
<dbReference type="OrthoDB" id="6588253at2759"/>
<dbReference type="AlphaFoldDB" id="A0A067RDM4"/>
<keyword evidence="2" id="KW-1185">Reference proteome</keyword>
<evidence type="ECO:0000313" key="1">
    <source>
        <dbReference type="EMBL" id="KDR21976.1"/>
    </source>
</evidence>
<protein>
    <submittedName>
        <fullName evidence="1">Uncharacterized protein</fullName>
    </submittedName>
</protein>
<dbReference type="EMBL" id="KK852528">
    <property type="protein sequence ID" value="KDR21976.1"/>
    <property type="molecule type" value="Genomic_DNA"/>
</dbReference>
<dbReference type="Proteomes" id="UP000027135">
    <property type="component" value="Unassembled WGS sequence"/>
</dbReference>